<dbReference type="PANTHER" id="PTHR46455:SF4">
    <property type="entry name" value="GH11294P"/>
    <property type="match status" value="1"/>
</dbReference>
<dbReference type="InterPro" id="IPR053010">
    <property type="entry name" value="SET_SmydA-8"/>
</dbReference>
<feature type="region of interest" description="Disordered" evidence="5">
    <location>
        <begin position="1"/>
        <end position="31"/>
    </location>
</feature>
<sequence length="670" mass="74890">MGKSKGKKTQQSSNKTQTTQPPPESSVPSTAVSVEKDLSNLAVSKTNEQVRPVVDNNPSLLCPVCTALAVSKCGGCNKVGYCSRDHQKQHWKIHKNECTSWKISQSPELGRYLIATRDIKAGSIILQEKPLLLTPPRITAPVCLGCYNEFLPPEDQSGDQEIKPGSCPDGCGWPMCNTESCKSDRVDHGAECKLTLARGGVNVRNFGQDHPMYQSIGILRALHLKETSPELYKQLLSLQSHSTEQDKALKAQQQEGVPQPDLAMTVNLICKFFNQEKNNVNEDLVKQLVGIVETNGHEIPLPGNYGQINRRLVGIYNVSSLLEHNCRPNCVKSWGSKSKEIVIRSSIAIKKGDHLSISYVDPLWGTNDRQNFLQMTKFFTCKCERCQDPTELGCHISSIRCQQIQCSTKIEAEERAGVGQSSSTGMIVPEDALNPESKWKCLSCGEVYPVKYASSIAEKIGREAEEFQEKRGDADAEEDFLRKYSKVLAKNHFYLLEIKVELAQLYGRTAGEPLPMLPPQKLLRKKVLCEELLKVFNIIVPGFNRLRALILYEYQAAIATLSKLKHSIGDISTKAHIDDLARCKQLITEVVQVLSWEPELSVEYRRCEGAKRELADLDETVELLREMQTSIAVSVHKPETSDGQPNNFITNQEPETTVTTNEFEEDLELF</sequence>
<dbReference type="CDD" id="cd20071">
    <property type="entry name" value="SET_SMYD"/>
    <property type="match status" value="1"/>
</dbReference>
<evidence type="ECO:0000313" key="9">
    <source>
        <dbReference type="Proteomes" id="UP000708208"/>
    </source>
</evidence>
<dbReference type="OrthoDB" id="5952526at2759"/>
<dbReference type="EMBL" id="CAJVCH010139709">
    <property type="protein sequence ID" value="CAG7726755.1"/>
    <property type="molecule type" value="Genomic_DNA"/>
</dbReference>
<dbReference type="PROSITE" id="PS50280">
    <property type="entry name" value="SET"/>
    <property type="match status" value="1"/>
</dbReference>
<feature type="domain" description="SET" evidence="6">
    <location>
        <begin position="99"/>
        <end position="360"/>
    </location>
</feature>
<evidence type="ECO:0000256" key="2">
    <source>
        <dbReference type="ARBA" id="ARBA00022771"/>
    </source>
</evidence>
<protein>
    <submittedName>
        <fullName evidence="8">Uncharacterized protein</fullName>
    </submittedName>
</protein>
<evidence type="ECO:0000259" key="6">
    <source>
        <dbReference type="PROSITE" id="PS50280"/>
    </source>
</evidence>
<keyword evidence="1" id="KW-0479">Metal-binding</keyword>
<evidence type="ECO:0000259" key="7">
    <source>
        <dbReference type="PROSITE" id="PS50865"/>
    </source>
</evidence>
<keyword evidence="3" id="KW-0862">Zinc</keyword>
<evidence type="ECO:0000256" key="1">
    <source>
        <dbReference type="ARBA" id="ARBA00022723"/>
    </source>
</evidence>
<feature type="compositionally biased region" description="Low complexity" evidence="5">
    <location>
        <begin position="9"/>
        <end position="19"/>
    </location>
</feature>
<evidence type="ECO:0000256" key="3">
    <source>
        <dbReference type="ARBA" id="ARBA00022833"/>
    </source>
</evidence>
<dbReference type="InterPro" id="IPR002893">
    <property type="entry name" value="Znf_MYND"/>
</dbReference>
<evidence type="ECO:0000313" key="8">
    <source>
        <dbReference type="EMBL" id="CAG7726755.1"/>
    </source>
</evidence>
<gene>
    <name evidence="8" type="ORF">AFUS01_LOCUS15646</name>
</gene>
<comment type="caution">
    <text evidence="8">The sequence shown here is derived from an EMBL/GenBank/DDBJ whole genome shotgun (WGS) entry which is preliminary data.</text>
</comment>
<proteinExistence type="predicted"/>
<reference evidence="8" key="1">
    <citation type="submission" date="2021-06" db="EMBL/GenBank/DDBJ databases">
        <authorList>
            <person name="Hodson N. C."/>
            <person name="Mongue J. A."/>
            <person name="Jaron S. K."/>
        </authorList>
    </citation>
    <scope>NUCLEOTIDE SEQUENCE</scope>
</reference>
<dbReference type="InterPro" id="IPR001214">
    <property type="entry name" value="SET_dom"/>
</dbReference>
<evidence type="ECO:0000256" key="5">
    <source>
        <dbReference type="SAM" id="MobiDB-lite"/>
    </source>
</evidence>
<keyword evidence="2 4" id="KW-0863">Zinc-finger</keyword>
<evidence type="ECO:0000256" key="4">
    <source>
        <dbReference type="PROSITE-ProRule" id="PRU00134"/>
    </source>
</evidence>
<name>A0A8J2NZW2_9HEXA</name>
<dbReference type="PROSITE" id="PS50865">
    <property type="entry name" value="ZF_MYND_2"/>
    <property type="match status" value="1"/>
</dbReference>
<dbReference type="PROSITE" id="PS01360">
    <property type="entry name" value="ZF_MYND_1"/>
    <property type="match status" value="1"/>
</dbReference>
<keyword evidence="9" id="KW-1185">Reference proteome</keyword>
<dbReference type="SMART" id="SM00317">
    <property type="entry name" value="SET"/>
    <property type="match status" value="1"/>
</dbReference>
<dbReference type="Pfam" id="PF01753">
    <property type="entry name" value="zf-MYND"/>
    <property type="match status" value="1"/>
</dbReference>
<organism evidence="8 9">
    <name type="scientific">Allacma fusca</name>
    <dbReference type="NCBI Taxonomy" id="39272"/>
    <lineage>
        <taxon>Eukaryota</taxon>
        <taxon>Metazoa</taxon>
        <taxon>Ecdysozoa</taxon>
        <taxon>Arthropoda</taxon>
        <taxon>Hexapoda</taxon>
        <taxon>Collembola</taxon>
        <taxon>Symphypleona</taxon>
        <taxon>Sminthuridae</taxon>
        <taxon>Allacma</taxon>
    </lineage>
</organism>
<dbReference type="PANTHER" id="PTHR46455">
    <property type="entry name" value="SET AND MYND DOMAIN CONTAINING, ARTHROPOD-SPECIFIC, MEMBER 4, ISOFORM A"/>
    <property type="match status" value="1"/>
</dbReference>
<dbReference type="GO" id="GO:0008270">
    <property type="term" value="F:zinc ion binding"/>
    <property type="evidence" value="ECO:0007669"/>
    <property type="project" value="UniProtKB-KW"/>
</dbReference>
<dbReference type="AlphaFoldDB" id="A0A8J2NZW2"/>
<feature type="domain" description="MYND-type" evidence="7">
    <location>
        <begin position="62"/>
        <end position="98"/>
    </location>
</feature>
<accession>A0A8J2NZW2</accession>
<dbReference type="Pfam" id="PF00856">
    <property type="entry name" value="SET"/>
    <property type="match status" value="1"/>
</dbReference>
<dbReference type="Proteomes" id="UP000708208">
    <property type="component" value="Unassembled WGS sequence"/>
</dbReference>